<dbReference type="SUPFAM" id="SSF52833">
    <property type="entry name" value="Thioredoxin-like"/>
    <property type="match status" value="1"/>
</dbReference>
<dbReference type="RefSeq" id="WP_090039511.1">
    <property type="nucleotide sequence ID" value="NZ_FOKI01000006.1"/>
</dbReference>
<name>A0A1I0WX64_9CLOT</name>
<dbReference type="InterPro" id="IPR036249">
    <property type="entry name" value="Thioredoxin-like_sf"/>
</dbReference>
<evidence type="ECO:0000313" key="2">
    <source>
        <dbReference type="Proteomes" id="UP000198619"/>
    </source>
</evidence>
<gene>
    <name evidence="1" type="ORF">SAMN04488528_100699</name>
</gene>
<dbReference type="AlphaFoldDB" id="A0A1I0WX64"/>
<protein>
    <submittedName>
        <fullName evidence="1">Thioredoxin</fullName>
    </submittedName>
</protein>
<evidence type="ECO:0000313" key="1">
    <source>
        <dbReference type="EMBL" id="SFA92748.1"/>
    </source>
</evidence>
<accession>A0A1I0WX64</accession>
<dbReference type="OrthoDB" id="6120799at2"/>
<organism evidence="1 2">
    <name type="scientific">Clostridium frigidicarnis</name>
    <dbReference type="NCBI Taxonomy" id="84698"/>
    <lineage>
        <taxon>Bacteria</taxon>
        <taxon>Bacillati</taxon>
        <taxon>Bacillota</taxon>
        <taxon>Clostridia</taxon>
        <taxon>Eubacteriales</taxon>
        <taxon>Clostridiaceae</taxon>
        <taxon>Clostridium</taxon>
    </lineage>
</organism>
<sequence>MFDLKNGTSFKEYMKNKTDEHIEVFNKTEVSNETKNKIKSLKEKRVVLAFSEGYCKDCTVSIPFIEKLVQENENIELTIYPREGNEAFLDEALGEAKIPTVLVFDGNMEPLGAYVEFPEELKEKVEKSNLEEKRLIISDYRKGMYNNLIEKELLKILK</sequence>
<dbReference type="STRING" id="84698.SAMN04488528_100699"/>
<dbReference type="Proteomes" id="UP000198619">
    <property type="component" value="Unassembled WGS sequence"/>
</dbReference>
<keyword evidence="2" id="KW-1185">Reference proteome</keyword>
<dbReference type="Pfam" id="PF14595">
    <property type="entry name" value="Thioredoxin_9"/>
    <property type="match status" value="1"/>
</dbReference>
<dbReference type="EMBL" id="FOKI01000006">
    <property type="protein sequence ID" value="SFA92748.1"/>
    <property type="molecule type" value="Genomic_DNA"/>
</dbReference>
<reference evidence="1 2" key="1">
    <citation type="submission" date="2016-10" db="EMBL/GenBank/DDBJ databases">
        <authorList>
            <person name="de Groot N.N."/>
        </authorList>
    </citation>
    <scope>NUCLEOTIDE SEQUENCE [LARGE SCALE GENOMIC DNA]</scope>
    <source>
        <strain evidence="1 2">DSM 12271</strain>
    </source>
</reference>
<dbReference type="Gene3D" id="3.40.30.10">
    <property type="entry name" value="Glutaredoxin"/>
    <property type="match status" value="1"/>
</dbReference>
<proteinExistence type="predicted"/>